<dbReference type="PROSITE" id="PS00141">
    <property type="entry name" value="ASP_PROTEASE"/>
    <property type="match status" value="1"/>
</dbReference>
<dbReference type="InterPro" id="IPR001969">
    <property type="entry name" value="Aspartic_peptidase_AS"/>
</dbReference>
<dbReference type="Gene3D" id="3.10.10.10">
    <property type="entry name" value="HIV Type 1 Reverse Transcriptase, subunit A, domain 1"/>
    <property type="match status" value="1"/>
</dbReference>
<comment type="caution">
    <text evidence="21">The sequence shown here is derived from an EMBL/GenBank/DDBJ whole genome shotgun (WGS) entry which is preliminary data.</text>
</comment>
<dbReference type="Proteomes" id="UP001210211">
    <property type="component" value="Unassembled WGS sequence"/>
</dbReference>
<feature type="region of interest" description="Disordered" evidence="18">
    <location>
        <begin position="66"/>
        <end position="97"/>
    </location>
</feature>
<dbReference type="SUPFAM" id="SSF53098">
    <property type="entry name" value="Ribonuclease H-like"/>
    <property type="match status" value="1"/>
</dbReference>
<accession>A0AAD5W8V3</accession>
<dbReference type="PROSITE" id="PS50994">
    <property type="entry name" value="INTEGRASE"/>
    <property type="match status" value="1"/>
</dbReference>
<name>A0AAD5W8V3_9POAL</name>
<evidence type="ECO:0000256" key="14">
    <source>
        <dbReference type="ARBA" id="ARBA00023125"/>
    </source>
</evidence>
<dbReference type="Pfam" id="PF00665">
    <property type="entry name" value="rve"/>
    <property type="match status" value="1"/>
</dbReference>
<dbReference type="InterPro" id="IPR005162">
    <property type="entry name" value="Retrotrans_gag_dom"/>
</dbReference>
<dbReference type="InterPro" id="IPR041588">
    <property type="entry name" value="Integrase_H2C2"/>
</dbReference>
<feature type="compositionally biased region" description="Polar residues" evidence="18">
    <location>
        <begin position="38"/>
        <end position="50"/>
    </location>
</feature>
<dbReference type="GO" id="GO:0003964">
    <property type="term" value="F:RNA-directed DNA polymerase activity"/>
    <property type="evidence" value="ECO:0007669"/>
    <property type="project" value="UniProtKB-KW"/>
</dbReference>
<dbReference type="GO" id="GO:0003723">
    <property type="term" value="F:RNA binding"/>
    <property type="evidence" value="ECO:0007669"/>
    <property type="project" value="UniProtKB-KW"/>
</dbReference>
<dbReference type="PANTHER" id="PTHR37984">
    <property type="entry name" value="PROTEIN CBG26694"/>
    <property type="match status" value="1"/>
</dbReference>
<evidence type="ECO:0000256" key="5">
    <source>
        <dbReference type="ARBA" id="ARBA00022723"/>
    </source>
</evidence>
<dbReference type="Gene3D" id="3.30.70.270">
    <property type="match status" value="2"/>
</dbReference>
<evidence type="ECO:0000256" key="1">
    <source>
        <dbReference type="ARBA" id="ARBA00022670"/>
    </source>
</evidence>
<dbReference type="PROSITE" id="PS50878">
    <property type="entry name" value="RT_POL"/>
    <property type="match status" value="1"/>
</dbReference>
<dbReference type="Pfam" id="PF17921">
    <property type="entry name" value="Integrase_H2C2"/>
    <property type="match status" value="1"/>
</dbReference>
<dbReference type="Pfam" id="PF24626">
    <property type="entry name" value="SH3_Tf2-1"/>
    <property type="match status" value="1"/>
</dbReference>
<evidence type="ECO:0000256" key="12">
    <source>
        <dbReference type="ARBA" id="ARBA00022918"/>
    </source>
</evidence>
<dbReference type="SUPFAM" id="SSF54160">
    <property type="entry name" value="Chromo domain-like"/>
    <property type="match status" value="1"/>
</dbReference>
<dbReference type="Pfam" id="PF00078">
    <property type="entry name" value="RVT_1"/>
    <property type="match status" value="1"/>
</dbReference>
<dbReference type="GO" id="GO:0004190">
    <property type="term" value="F:aspartic-type endopeptidase activity"/>
    <property type="evidence" value="ECO:0007669"/>
    <property type="project" value="UniProtKB-KW"/>
</dbReference>
<dbReference type="FunFam" id="3.30.420.10:FF:000032">
    <property type="entry name" value="Retrovirus-related Pol polyprotein from transposon 297-like Protein"/>
    <property type="match status" value="1"/>
</dbReference>
<dbReference type="SUPFAM" id="SSF50630">
    <property type="entry name" value="Acid proteases"/>
    <property type="match status" value="1"/>
</dbReference>
<evidence type="ECO:0000259" key="19">
    <source>
        <dbReference type="PROSITE" id="PS50878"/>
    </source>
</evidence>
<keyword evidence="7" id="KW-0255">Endonuclease</keyword>
<organism evidence="21 22">
    <name type="scientific">Rhynchospora tenuis</name>
    <dbReference type="NCBI Taxonomy" id="198213"/>
    <lineage>
        <taxon>Eukaryota</taxon>
        <taxon>Viridiplantae</taxon>
        <taxon>Streptophyta</taxon>
        <taxon>Embryophyta</taxon>
        <taxon>Tracheophyta</taxon>
        <taxon>Spermatophyta</taxon>
        <taxon>Magnoliopsida</taxon>
        <taxon>Liliopsida</taxon>
        <taxon>Poales</taxon>
        <taxon>Cyperaceae</taxon>
        <taxon>Cyperoideae</taxon>
        <taxon>Rhynchosporeae</taxon>
        <taxon>Rhynchospora</taxon>
    </lineage>
</organism>
<evidence type="ECO:0000256" key="13">
    <source>
        <dbReference type="ARBA" id="ARBA00022932"/>
    </source>
</evidence>
<keyword evidence="11" id="KW-0229">DNA integration</keyword>
<dbReference type="InterPro" id="IPR000477">
    <property type="entry name" value="RT_dom"/>
</dbReference>
<keyword evidence="4" id="KW-0540">Nuclease</keyword>
<keyword evidence="12" id="KW-0695">RNA-directed DNA polymerase</keyword>
<dbReference type="InterPro" id="IPR056924">
    <property type="entry name" value="SH3_Tf2-1"/>
</dbReference>
<dbReference type="InterPro" id="IPR001584">
    <property type="entry name" value="Integrase_cat-core"/>
</dbReference>
<evidence type="ECO:0000256" key="4">
    <source>
        <dbReference type="ARBA" id="ARBA00022722"/>
    </source>
</evidence>
<evidence type="ECO:0000256" key="10">
    <source>
        <dbReference type="ARBA" id="ARBA00022884"/>
    </source>
</evidence>
<dbReference type="InterPro" id="IPR043128">
    <property type="entry name" value="Rev_trsase/Diguanyl_cyclase"/>
</dbReference>
<dbReference type="Gene3D" id="3.10.20.370">
    <property type="match status" value="1"/>
</dbReference>
<protein>
    <recommendedName>
        <fullName evidence="23">Reverse transcriptase</fullName>
    </recommendedName>
</protein>
<dbReference type="PANTHER" id="PTHR37984:SF5">
    <property type="entry name" value="PROTEIN NYNRIN-LIKE"/>
    <property type="match status" value="1"/>
</dbReference>
<evidence type="ECO:0000256" key="15">
    <source>
        <dbReference type="ARBA" id="ARBA00023172"/>
    </source>
</evidence>
<dbReference type="Gene3D" id="2.40.70.10">
    <property type="entry name" value="Acid Proteases"/>
    <property type="match status" value="1"/>
</dbReference>
<dbReference type="Gene3D" id="1.10.340.70">
    <property type="match status" value="1"/>
</dbReference>
<evidence type="ECO:0000256" key="11">
    <source>
        <dbReference type="ARBA" id="ARBA00022908"/>
    </source>
</evidence>
<evidence type="ECO:0000313" key="22">
    <source>
        <dbReference type="Proteomes" id="UP001210211"/>
    </source>
</evidence>
<feature type="region of interest" description="Disordered" evidence="18">
    <location>
        <begin position="29"/>
        <end position="50"/>
    </location>
</feature>
<evidence type="ECO:0000256" key="18">
    <source>
        <dbReference type="SAM" id="MobiDB-lite"/>
    </source>
</evidence>
<dbReference type="InterPro" id="IPR021109">
    <property type="entry name" value="Peptidase_aspartic_dom_sf"/>
</dbReference>
<keyword evidence="15" id="KW-0233">DNA recombination</keyword>
<feature type="domain" description="Integrase catalytic" evidence="20">
    <location>
        <begin position="1164"/>
        <end position="1328"/>
    </location>
</feature>
<evidence type="ECO:0000256" key="7">
    <source>
        <dbReference type="ARBA" id="ARBA00022759"/>
    </source>
</evidence>
<dbReference type="GO" id="GO:0003887">
    <property type="term" value="F:DNA-directed DNA polymerase activity"/>
    <property type="evidence" value="ECO:0007669"/>
    <property type="project" value="UniProtKB-KW"/>
</dbReference>
<reference evidence="21 22" key="1">
    <citation type="journal article" date="2022" name="Cell">
        <title>Repeat-based holocentromeres influence genome architecture and karyotype evolution.</title>
        <authorList>
            <person name="Hofstatter P.G."/>
            <person name="Thangavel G."/>
            <person name="Lux T."/>
            <person name="Neumann P."/>
            <person name="Vondrak T."/>
            <person name="Novak P."/>
            <person name="Zhang M."/>
            <person name="Costa L."/>
            <person name="Castellani M."/>
            <person name="Scott A."/>
            <person name="Toegelov H."/>
            <person name="Fuchs J."/>
            <person name="Mata-Sucre Y."/>
            <person name="Dias Y."/>
            <person name="Vanzela A.L.L."/>
            <person name="Huettel B."/>
            <person name="Almeida C.C.S."/>
            <person name="Simkova H."/>
            <person name="Souza G."/>
            <person name="Pedrosa-Harand A."/>
            <person name="Macas J."/>
            <person name="Mayer K.F.X."/>
            <person name="Houben A."/>
            <person name="Marques A."/>
        </authorList>
    </citation>
    <scope>NUCLEOTIDE SEQUENCE [LARGE SCALE GENOMIC DNA]</scope>
    <source>
        <strain evidence="21">RhyTen1mFocal</strain>
    </source>
</reference>
<dbReference type="FunFam" id="3.10.10.10:FF:000007">
    <property type="entry name" value="Retrovirus-related Pol polyprotein from transposon 17.6-like Protein"/>
    <property type="match status" value="1"/>
</dbReference>
<keyword evidence="5" id="KW-0479">Metal-binding</keyword>
<sequence>MPPKANFHNQNSEELQLVVERLSQEVKETNLRMEQQRSENTQQIGELKTQNQELKSLLEQFIKTQAAKTPEEKDNGGSTATPKRQLHSGKNLATPEKSLSGKIPVINCDEFSGDDLKKGANRCNLPRTDFPGFDGTNPKRWRSRCESYFEIYQIPELYKTRMSTLHFVDEAQEWYDCFQENHPDVPWLTLVREVMDRFQAYQNSNPIGDFKRVHQSGKVGDYIRQFETARSRLISETKITNSELFLQGFIEGLKEEIRYAVDLLSPTSLNQAFTLAKKAELNLESLDKRSKTFSKPWNTFDKSSKGKELVLYQKSELPATVPPSTSKELTRDQMRALKLCFNCKEKYVPGHKCAVRAIHSLQADEVALPAPEEQLYIEYIQPDQPSSSHSEEPIEHAMISMCLPSDTTKFRTLKFKGELDQLPIQILIDTGSTHSFINPSLIDSHIHCVSQTTPLLVRIANGEAMSTNTKCDKVQFSLQNHELSGEVRLLNIQGYDMILGMDWLSLHGPMTIDWDQGRVLLHKDGKEMVLQVQPEIAEISLCQDHLTLTKEVKNGGQLLLAQLFSISDTPQLPKVHPSLQSVLDTFQEVFAEPSCLPPTRSVDHQIPLKPDSKPITVRPYRYSYFQRLEIEKIVDELISNSFIRPSTSPYSSPVLLVKKKDNSWRLCIDYRQLNDATIKNKYPIPIIDDLLDELKGAQYFSKIDLRSGYHQIKMHEADVFKTAFRTHNGHYEFVVMPFGLTNAPATFQTLMNTLFKPLLRQYVLVFFDDILVYSKTLEDHILHVQTVLQILLNNQLKAKLSKCEFGTTKIEYLGHIISNQGVATDPAKVESMQNWPTPKSVKELRGFLGLTGYYRKFVKNYGVISKPLTDLTKKNAFVWSSAAQHAFDQLKQAMSTTPVLQLPDYSKQFVIETDASALGIGAVIMQDNRPIAYLSKSLGLRTQGLSTYEKELLALLTAVKKWKHYLIGQPFIIRTDQFSLKHLLEQKVTNALQHKSLCTLLGLDYIIEYKKGRDNKVADALSRVQGQNWFLGDQCAEVTAVSEILPQWIQELTQSYEGDQWVNDIKNKATLPTTEQHSLYTVCQGLIRYKGRICVGNHGNWRHQILQSLHDSSIGGHSGINATYQKLKRYFYWPQLKQSVHDHITACHICQINKGEHVPYPGLLQPLPIPHGAWQSIGIDFITGLPKSRGKDVIFVIVDRFSKYGHFIALSHPYSASEVAQSFLDNVYKLHGLPHNIISDRDPIFTSSFWKELMNKIGIQLNMSTAYHPQSDGQTERLNQCLEQYLRCMAFEQQKKWCRWLPLAEYWYNTSFQQSLNTSPFQALYGYPPPLLPLGDIIKSSDQAVHTFLQDRQKALSQLKDSLSKAQSRMKKYADLKRTERTFAVGDWVYLKIHPYRQTSLSGTDHNKLSPRYFGPYEIIEKVGPVAYKLQLPATAQIHPVVHVSLLKKQLGKKHVVSSVLPELDVTGNLHIAPSQILARRLIKRGNVGVPQIQIKWHGLSGDSVTWEDYDVMREKYPQFLLEVEQSVEGEGMSSAGMEADNGRWMGSPSTDGALSKTDRFTNGEQGIVNLNS</sequence>
<dbReference type="Gene3D" id="3.30.420.10">
    <property type="entry name" value="Ribonuclease H-like superfamily/Ribonuclease H"/>
    <property type="match status" value="1"/>
</dbReference>
<keyword evidence="13" id="KW-0239">DNA-directed DNA polymerase</keyword>
<dbReference type="CDD" id="cd09274">
    <property type="entry name" value="RNase_HI_RT_Ty3"/>
    <property type="match status" value="1"/>
</dbReference>
<gene>
    <name evidence="21" type="ORF">LUZ61_013505</name>
</gene>
<dbReference type="InterPro" id="IPR041577">
    <property type="entry name" value="RT_RNaseH_2"/>
</dbReference>
<dbReference type="Pfam" id="PF08284">
    <property type="entry name" value="RVP_2"/>
    <property type="match status" value="1"/>
</dbReference>
<keyword evidence="3" id="KW-0548">Nucleotidyltransferase</keyword>
<evidence type="ECO:0000313" key="21">
    <source>
        <dbReference type="EMBL" id="KAJ3684341.1"/>
    </source>
</evidence>
<dbReference type="CDD" id="cd01647">
    <property type="entry name" value="RT_LTR"/>
    <property type="match status" value="1"/>
</dbReference>
<feature type="coiled-coil region" evidence="17">
    <location>
        <begin position="1349"/>
        <end position="1376"/>
    </location>
</feature>
<dbReference type="EMBL" id="JAMRDG010000002">
    <property type="protein sequence ID" value="KAJ3684341.1"/>
    <property type="molecule type" value="Genomic_DNA"/>
</dbReference>
<feature type="region of interest" description="Disordered" evidence="18">
    <location>
        <begin position="1549"/>
        <end position="1573"/>
    </location>
</feature>
<evidence type="ECO:0000256" key="8">
    <source>
        <dbReference type="ARBA" id="ARBA00022801"/>
    </source>
</evidence>
<dbReference type="InterPro" id="IPR016197">
    <property type="entry name" value="Chromo-like_dom_sf"/>
</dbReference>
<dbReference type="GO" id="GO:0004519">
    <property type="term" value="F:endonuclease activity"/>
    <property type="evidence" value="ECO:0007669"/>
    <property type="project" value="UniProtKB-KW"/>
</dbReference>
<keyword evidence="17" id="KW-0175">Coiled coil</keyword>
<keyword evidence="6" id="KW-0064">Aspartyl protease</keyword>
<keyword evidence="22" id="KW-1185">Reference proteome</keyword>
<dbReference type="SUPFAM" id="SSF56672">
    <property type="entry name" value="DNA/RNA polymerases"/>
    <property type="match status" value="1"/>
</dbReference>
<dbReference type="InterPro" id="IPR050951">
    <property type="entry name" value="Retrovirus_Pol_polyprotein"/>
</dbReference>
<evidence type="ECO:0000259" key="20">
    <source>
        <dbReference type="PROSITE" id="PS50994"/>
    </source>
</evidence>
<keyword evidence="14" id="KW-0238">DNA-binding</keyword>
<dbReference type="GO" id="GO:0015074">
    <property type="term" value="P:DNA integration"/>
    <property type="evidence" value="ECO:0007669"/>
    <property type="project" value="UniProtKB-KW"/>
</dbReference>
<feature type="compositionally biased region" description="Polar residues" evidence="18">
    <location>
        <begin position="1563"/>
        <end position="1573"/>
    </location>
</feature>
<evidence type="ECO:0000256" key="3">
    <source>
        <dbReference type="ARBA" id="ARBA00022695"/>
    </source>
</evidence>
<dbReference type="InterPro" id="IPR036397">
    <property type="entry name" value="RNaseH_sf"/>
</dbReference>
<keyword evidence="16" id="KW-0511">Multifunctional enzyme</keyword>
<evidence type="ECO:0000256" key="16">
    <source>
        <dbReference type="ARBA" id="ARBA00023268"/>
    </source>
</evidence>
<dbReference type="GO" id="GO:0006508">
    <property type="term" value="P:proteolysis"/>
    <property type="evidence" value="ECO:0007669"/>
    <property type="project" value="UniProtKB-KW"/>
</dbReference>
<keyword evidence="1" id="KW-0645">Protease</keyword>
<evidence type="ECO:0008006" key="23">
    <source>
        <dbReference type="Google" id="ProtNLM"/>
    </source>
</evidence>
<evidence type="ECO:0000256" key="2">
    <source>
        <dbReference type="ARBA" id="ARBA00022679"/>
    </source>
</evidence>
<feature type="domain" description="Reverse transcriptase" evidence="19">
    <location>
        <begin position="638"/>
        <end position="817"/>
    </location>
</feature>
<dbReference type="Pfam" id="PF03732">
    <property type="entry name" value="Retrotrans_gag"/>
    <property type="match status" value="1"/>
</dbReference>
<evidence type="ECO:0000256" key="9">
    <source>
        <dbReference type="ARBA" id="ARBA00022842"/>
    </source>
</evidence>
<keyword evidence="2" id="KW-0808">Transferase</keyword>
<dbReference type="InterPro" id="IPR012337">
    <property type="entry name" value="RNaseH-like_sf"/>
</dbReference>
<evidence type="ECO:0000256" key="17">
    <source>
        <dbReference type="SAM" id="Coils"/>
    </source>
</evidence>
<dbReference type="GO" id="GO:0006310">
    <property type="term" value="P:DNA recombination"/>
    <property type="evidence" value="ECO:0007669"/>
    <property type="project" value="UniProtKB-KW"/>
</dbReference>
<dbReference type="CDD" id="cd00303">
    <property type="entry name" value="retropepsin_like"/>
    <property type="match status" value="1"/>
</dbReference>
<dbReference type="FunFam" id="3.30.70.270:FF:000020">
    <property type="entry name" value="Transposon Tf2-6 polyprotein-like Protein"/>
    <property type="match status" value="1"/>
</dbReference>
<keyword evidence="9" id="KW-0460">Magnesium</keyword>
<keyword evidence="8" id="KW-0378">Hydrolase</keyword>
<dbReference type="GO" id="GO:0046872">
    <property type="term" value="F:metal ion binding"/>
    <property type="evidence" value="ECO:0007669"/>
    <property type="project" value="UniProtKB-KW"/>
</dbReference>
<dbReference type="Pfam" id="PF17919">
    <property type="entry name" value="RT_RNaseH_2"/>
    <property type="match status" value="1"/>
</dbReference>
<keyword evidence="10" id="KW-0694">RNA-binding</keyword>
<dbReference type="InterPro" id="IPR043502">
    <property type="entry name" value="DNA/RNA_pol_sf"/>
</dbReference>
<dbReference type="GO" id="GO:0003677">
    <property type="term" value="F:DNA binding"/>
    <property type="evidence" value="ECO:0007669"/>
    <property type="project" value="UniProtKB-KW"/>
</dbReference>
<proteinExistence type="predicted"/>
<evidence type="ECO:0000256" key="6">
    <source>
        <dbReference type="ARBA" id="ARBA00022750"/>
    </source>
</evidence>